<dbReference type="RefSeq" id="WP_394827932.1">
    <property type="nucleotide sequence ID" value="NZ_CP089984.1"/>
</dbReference>
<proteinExistence type="predicted"/>
<evidence type="ECO:0000256" key="10">
    <source>
        <dbReference type="ARBA" id="ARBA00039005"/>
    </source>
</evidence>
<dbReference type="InterPro" id="IPR014710">
    <property type="entry name" value="RmlC-like_jellyroll"/>
</dbReference>
<keyword evidence="12" id="KW-1185">Reference proteome</keyword>
<dbReference type="Gene3D" id="2.60.120.10">
    <property type="entry name" value="Jelly Rolls"/>
    <property type="match status" value="1"/>
</dbReference>
<accession>A0ABZ2M701</accession>
<keyword evidence="8" id="KW-0408">Iron</keyword>
<dbReference type="InterPro" id="IPR037217">
    <property type="entry name" value="Trp/Indoleamine_2_3_dOase-like"/>
</dbReference>
<dbReference type="Proteomes" id="UP001370348">
    <property type="component" value="Chromosome"/>
</dbReference>
<dbReference type="InterPro" id="IPR011051">
    <property type="entry name" value="RmlC_Cupin_sf"/>
</dbReference>
<dbReference type="InterPro" id="IPR004981">
    <property type="entry name" value="Trp_2_3_dOase"/>
</dbReference>
<reference evidence="11 12" key="1">
    <citation type="submission" date="2021-12" db="EMBL/GenBank/DDBJ databases">
        <title>Discovery of the Pendulisporaceae a myxobacterial family with distinct sporulation behavior and unique specialized metabolism.</title>
        <authorList>
            <person name="Garcia R."/>
            <person name="Popoff A."/>
            <person name="Bader C.D."/>
            <person name="Loehr J."/>
            <person name="Walesch S."/>
            <person name="Walt C."/>
            <person name="Boldt J."/>
            <person name="Bunk B."/>
            <person name="Haeckl F.J.F.P.J."/>
            <person name="Gunesch A.P."/>
            <person name="Birkelbach J."/>
            <person name="Nuebel U."/>
            <person name="Pietschmann T."/>
            <person name="Bach T."/>
            <person name="Mueller R."/>
        </authorList>
    </citation>
    <scope>NUCLEOTIDE SEQUENCE [LARGE SCALE GENOMIC DNA]</scope>
    <source>
        <strain evidence="11 12">MSr11954</strain>
    </source>
</reference>
<keyword evidence="5" id="KW-0479">Metal-binding</keyword>
<dbReference type="Pfam" id="PF03301">
    <property type="entry name" value="Trp_dioxygenase"/>
    <property type="match status" value="1"/>
</dbReference>
<dbReference type="Pfam" id="PF03079">
    <property type="entry name" value="ARD"/>
    <property type="match status" value="1"/>
</dbReference>
<protein>
    <recommendedName>
        <fullName evidence="10">acireductone dioxygenase (Fe(2+)-requiring)</fullName>
        <ecNumber evidence="10">1.13.11.54</ecNumber>
    </recommendedName>
</protein>
<evidence type="ECO:0000256" key="7">
    <source>
        <dbReference type="ARBA" id="ARBA00023002"/>
    </source>
</evidence>
<organism evidence="11 12">
    <name type="scientific">Pendulispora albinea</name>
    <dbReference type="NCBI Taxonomy" id="2741071"/>
    <lineage>
        <taxon>Bacteria</taxon>
        <taxon>Pseudomonadati</taxon>
        <taxon>Myxococcota</taxon>
        <taxon>Myxococcia</taxon>
        <taxon>Myxococcales</taxon>
        <taxon>Sorangiineae</taxon>
        <taxon>Pendulisporaceae</taxon>
        <taxon>Pendulispora</taxon>
    </lineage>
</organism>
<evidence type="ECO:0000256" key="3">
    <source>
        <dbReference type="ARBA" id="ARBA00022596"/>
    </source>
</evidence>
<evidence type="ECO:0000256" key="4">
    <source>
        <dbReference type="ARBA" id="ARBA00022605"/>
    </source>
</evidence>
<keyword evidence="3" id="KW-0533">Nickel</keyword>
<dbReference type="InterPro" id="IPR004313">
    <property type="entry name" value="ARD"/>
</dbReference>
<dbReference type="Gene3D" id="1.20.58.480">
    <property type="match status" value="2"/>
</dbReference>
<gene>
    <name evidence="11" type="ORF">LZC94_13625</name>
</gene>
<evidence type="ECO:0000256" key="2">
    <source>
        <dbReference type="ARBA" id="ARBA00001954"/>
    </source>
</evidence>
<evidence type="ECO:0000256" key="8">
    <source>
        <dbReference type="ARBA" id="ARBA00023004"/>
    </source>
</evidence>
<name>A0ABZ2M701_9BACT</name>
<comment type="catalytic activity">
    <reaction evidence="1">
        <text>1,2-dihydroxy-5-(methylsulfanyl)pent-1-en-3-one + O2 = 4-methylsulfanyl-2-oxobutanoate + formate + 2 H(+)</text>
        <dbReference type="Rhea" id="RHEA:24504"/>
        <dbReference type="ChEBI" id="CHEBI:15378"/>
        <dbReference type="ChEBI" id="CHEBI:15379"/>
        <dbReference type="ChEBI" id="CHEBI:15740"/>
        <dbReference type="ChEBI" id="CHEBI:16723"/>
        <dbReference type="ChEBI" id="CHEBI:49252"/>
        <dbReference type="EC" id="1.13.11.54"/>
    </reaction>
</comment>
<dbReference type="PANTHER" id="PTHR23418:SF0">
    <property type="entry name" value="ACIREDUCTONE DIOXYGENASE"/>
    <property type="match status" value="1"/>
</dbReference>
<evidence type="ECO:0000313" key="11">
    <source>
        <dbReference type="EMBL" id="WXB18289.1"/>
    </source>
</evidence>
<keyword evidence="7" id="KW-0560">Oxidoreductase</keyword>
<dbReference type="SUPFAM" id="SSF140959">
    <property type="entry name" value="Indolic compounds 2,3-dioxygenase-like"/>
    <property type="match status" value="1"/>
</dbReference>
<evidence type="ECO:0000256" key="9">
    <source>
        <dbReference type="ARBA" id="ARBA00023167"/>
    </source>
</evidence>
<evidence type="ECO:0000256" key="1">
    <source>
        <dbReference type="ARBA" id="ARBA00000428"/>
    </source>
</evidence>
<keyword evidence="4" id="KW-0028">Amino-acid biosynthesis</keyword>
<dbReference type="EMBL" id="CP089984">
    <property type="protein sequence ID" value="WXB18289.1"/>
    <property type="molecule type" value="Genomic_DNA"/>
</dbReference>
<keyword evidence="6" id="KW-0223">Dioxygenase</keyword>
<comment type="cofactor">
    <cofactor evidence="2">
        <name>Fe(2+)</name>
        <dbReference type="ChEBI" id="CHEBI:29033"/>
    </cofactor>
</comment>
<evidence type="ECO:0000256" key="6">
    <source>
        <dbReference type="ARBA" id="ARBA00022964"/>
    </source>
</evidence>
<evidence type="ECO:0000313" key="12">
    <source>
        <dbReference type="Proteomes" id="UP001370348"/>
    </source>
</evidence>
<keyword evidence="9" id="KW-0486">Methionine biosynthesis</keyword>
<evidence type="ECO:0000256" key="5">
    <source>
        <dbReference type="ARBA" id="ARBA00022723"/>
    </source>
</evidence>
<sequence length="372" mass="42716">MRAVWSDTDDVIPETRVRAEGIHFQKVDTVPEIWRPFMEALDYPKFHESTLSPEVPDFEARTQKVIREHCHEQPEVRFCLEGEGVFEIRSTDDRFMKCTVEPGDLLIIPARRYHRFYLTERAYIRHLMFSKVRGADGQVVPQYRAPKDPIPPTRYEEYTRYAELLALLPPADERIVPDQLLFFVPHLTTALWLEVLLDDVARAVAAMHGDRLAEAGDRVARAVMVEKLLVAQLELSERITPKDFAVLRQKAYAGNGADSPGFRRLLEVGKSLAPAVERICARRGVDIVTVLREPSAHYDVHVLLRSIFELDGWIRTWRYAHFRLAERQLGPEALSKQGRPVAALLEGAEFRIVPELWSAVTKFTEEMSYGLD</sequence>
<dbReference type="PANTHER" id="PTHR23418">
    <property type="entry name" value="ACIREDUCTONE DIOXYGENASE"/>
    <property type="match status" value="1"/>
</dbReference>
<dbReference type="EC" id="1.13.11.54" evidence="10"/>
<dbReference type="SUPFAM" id="SSF51182">
    <property type="entry name" value="RmlC-like cupins"/>
    <property type="match status" value="1"/>
</dbReference>